<dbReference type="AlphaFoldDB" id="A0A382FHP3"/>
<feature type="non-terminal residue" evidence="2">
    <location>
        <position position="1"/>
    </location>
</feature>
<protein>
    <recommendedName>
        <fullName evidence="1">CinA C-terminal domain-containing protein</fullName>
    </recommendedName>
</protein>
<dbReference type="Pfam" id="PF02464">
    <property type="entry name" value="CinA"/>
    <property type="match status" value="1"/>
</dbReference>
<dbReference type="NCBIfam" id="TIGR00199">
    <property type="entry name" value="PncC_domain"/>
    <property type="match status" value="1"/>
</dbReference>
<name>A0A382FHP3_9ZZZZ</name>
<sequence length="201" mass="21722">PSYLGVKIRLSYCAESSEDVQNRLTEAECMVMASVGKWVYGNDDETLEGKLGELLKEKGRTLAIAESCTGGLIGHRLTQEPGSSDYFLGGVVAYSNEAKVSRLQVSSTLIEKYGAVSKEVAIAMAEGIRQTSDSDIGLSVTGVAGPGASNNKPMGTVFIGISDENKSDCKSFHFYNDRSRNKERSAQAALELLRQWLLNLT</sequence>
<dbReference type="PANTHER" id="PTHR13939">
    <property type="entry name" value="NICOTINAMIDE-NUCLEOTIDE AMIDOHYDROLASE PNCC"/>
    <property type="match status" value="1"/>
</dbReference>
<proteinExistence type="predicted"/>
<dbReference type="PANTHER" id="PTHR13939:SF0">
    <property type="entry name" value="NMN AMIDOHYDROLASE-LIKE PROTEIN YFAY"/>
    <property type="match status" value="1"/>
</dbReference>
<organism evidence="2">
    <name type="scientific">marine metagenome</name>
    <dbReference type="NCBI Taxonomy" id="408172"/>
    <lineage>
        <taxon>unclassified sequences</taxon>
        <taxon>metagenomes</taxon>
        <taxon>ecological metagenomes</taxon>
    </lineage>
</organism>
<dbReference type="InterPro" id="IPR050101">
    <property type="entry name" value="CinA"/>
</dbReference>
<gene>
    <name evidence="2" type="ORF">METZ01_LOCUS215033</name>
</gene>
<feature type="domain" description="CinA C-terminal" evidence="1">
    <location>
        <begin position="45"/>
        <end position="196"/>
    </location>
</feature>
<dbReference type="SUPFAM" id="SSF142433">
    <property type="entry name" value="CinA-like"/>
    <property type="match status" value="1"/>
</dbReference>
<reference evidence="2" key="1">
    <citation type="submission" date="2018-05" db="EMBL/GenBank/DDBJ databases">
        <authorList>
            <person name="Lanie J.A."/>
            <person name="Ng W.-L."/>
            <person name="Kazmierczak K.M."/>
            <person name="Andrzejewski T.M."/>
            <person name="Davidsen T.M."/>
            <person name="Wayne K.J."/>
            <person name="Tettelin H."/>
            <person name="Glass J.I."/>
            <person name="Rusch D."/>
            <person name="Podicherti R."/>
            <person name="Tsui H.-C.T."/>
            <person name="Winkler M.E."/>
        </authorList>
    </citation>
    <scope>NUCLEOTIDE SEQUENCE</scope>
</reference>
<dbReference type="EMBL" id="UINC01049879">
    <property type="protein sequence ID" value="SVB62179.1"/>
    <property type="molecule type" value="Genomic_DNA"/>
</dbReference>
<evidence type="ECO:0000313" key="2">
    <source>
        <dbReference type="EMBL" id="SVB62179.1"/>
    </source>
</evidence>
<evidence type="ECO:0000259" key="1">
    <source>
        <dbReference type="Pfam" id="PF02464"/>
    </source>
</evidence>
<dbReference type="InterPro" id="IPR008136">
    <property type="entry name" value="CinA_C"/>
</dbReference>
<accession>A0A382FHP3</accession>
<dbReference type="Gene3D" id="3.90.950.20">
    <property type="entry name" value="CinA-like"/>
    <property type="match status" value="1"/>
</dbReference>
<dbReference type="InterPro" id="IPR036653">
    <property type="entry name" value="CinA-like_C"/>
</dbReference>